<protein>
    <submittedName>
        <fullName evidence="1">Uncharacterized protein</fullName>
    </submittedName>
</protein>
<reference evidence="2" key="1">
    <citation type="journal article" date="2017" name="Genome Announc.">
        <title>Genome sequences of Cyberlindnera fabianii 65, Pichia kudriavzevii 129, and Saccharomyces cerevisiae 131 isolated from fermented masau fruits in Zimbabwe.</title>
        <authorList>
            <person name="van Rijswijck I.M.H."/>
            <person name="Derks M.F.L."/>
            <person name="Abee T."/>
            <person name="de Ridder D."/>
            <person name="Smid E.J."/>
        </authorList>
    </citation>
    <scope>NUCLEOTIDE SEQUENCE [LARGE SCALE GENOMIC DNA]</scope>
    <source>
        <strain evidence="2">129</strain>
    </source>
</reference>
<dbReference type="EMBL" id="MQVM01000021">
    <property type="protein sequence ID" value="ONH72426.1"/>
    <property type="molecule type" value="Genomic_DNA"/>
</dbReference>
<organism evidence="1 2">
    <name type="scientific">Pichia kudriavzevii</name>
    <name type="common">Yeast</name>
    <name type="synonym">Issatchenkia orientalis</name>
    <dbReference type="NCBI Taxonomy" id="4909"/>
    <lineage>
        <taxon>Eukaryota</taxon>
        <taxon>Fungi</taxon>
        <taxon>Dikarya</taxon>
        <taxon>Ascomycota</taxon>
        <taxon>Saccharomycotina</taxon>
        <taxon>Pichiomycetes</taxon>
        <taxon>Pichiales</taxon>
        <taxon>Pichiaceae</taxon>
        <taxon>Pichia</taxon>
    </lineage>
</organism>
<comment type="caution">
    <text evidence="1">The sequence shown here is derived from an EMBL/GenBank/DDBJ whole genome shotgun (WGS) entry which is preliminary data.</text>
</comment>
<dbReference type="Proteomes" id="UP000189274">
    <property type="component" value="Unassembled WGS sequence"/>
</dbReference>
<proteinExistence type="predicted"/>
<dbReference type="AlphaFoldDB" id="A0A1V2LJL4"/>
<evidence type="ECO:0000313" key="1">
    <source>
        <dbReference type="EMBL" id="ONH72426.1"/>
    </source>
</evidence>
<accession>A0A1V2LJL4</accession>
<name>A0A1V2LJL4_PICKU</name>
<evidence type="ECO:0000313" key="2">
    <source>
        <dbReference type="Proteomes" id="UP000189274"/>
    </source>
</evidence>
<gene>
    <name evidence="1" type="ORF">BOH78_3790</name>
</gene>
<sequence>MSLTVADKKNTYKMHQLGNGDTLIIIGHLIKTGFPDSFSGSNKKVTISE</sequence>